<keyword evidence="5" id="KW-1185">Reference proteome</keyword>
<keyword evidence="2" id="KW-0812">Transmembrane</keyword>
<keyword evidence="2" id="KW-0472">Membrane</keyword>
<keyword evidence="2" id="KW-1133">Transmembrane helix</keyword>
<sequence>MMDEDEFTSPMPLRGDMEHSTISEEDDDDDDDTHIPVAPTSESEPTGVRPRRLRNLKPEVRHPGASSGRRFKLPGITFRRRRDGEEDKDKLFWNAVMVLSFVALAVLTAISYVLAQTEFFVTHQDDLLGVSIDKIFSVVSDEKTTIYLHNTGHLPGRAMVNYEDHVLEVGRVKDTIDDEQLFYGFSIFHNGTVGYTNELKGLCLSRSPLTTVSPAPTVEAKTVHADSLMFDDGTTMTTAADVSGGLVQEGDLNFASQKASIVAATAGKQRFVINADGLVVIPDPDAMPPDDPNKVGLVFDGHRRRMSFAGQMDLYADKATSGITSTTSFSLAANDIVLGRDGTERVRLTVPPLDKLSFQKPIRVEVSGQYASGGGGGHVVVAGGDGDAGGGQLQLLGGHAINKPNTLGQVLINAIDKTTPMAAETLIGTNTSSSIVVVQGAVQINAQAAQALPVEIGGAVAIRGASLVVASPDVALGHAETTAALLLAGKVVAITTSDLTLGGGTVHVTASQLVANATAGVTIAAATQLELSGHTVAVHAADKLTWTSPSVVITGQDDAHPATVQLVGNIQLGSHSEFAPSGTAVKLTALGGSIVLVGDRATTNQVKLQAIESIHAAVNGSVLVIASAGGVNATSPVAIASSAGLVLGNADTSTEVRAARLSLGAPHIQIGATTSVVDIQGTVTINGKPLARRLDEAAPTFLWLATTDHQTDVVMAPTEEFHLVFDAHHSSVAPPSISSPSSQLSPGAPEGYMQVALTINGLRAETTGLDEVVSLLLRCRVHQTTAAAMTVVLEATVEVDLCPTSLGCLDDDSLSPSLSGQSIRMHAPLATYAVTCAAQPRRRAHQASTTMILRYDHAEMSLRPV</sequence>
<gene>
    <name evidence="4" type="primary">Aste57867_11707</name>
    <name evidence="3" type="ORF">As57867_011664</name>
    <name evidence="4" type="ORF">ASTE57867_11707</name>
</gene>
<dbReference type="EMBL" id="VJMH01005300">
    <property type="protein sequence ID" value="KAF0697617.1"/>
    <property type="molecule type" value="Genomic_DNA"/>
</dbReference>
<feature type="transmembrane region" description="Helical" evidence="2">
    <location>
        <begin position="91"/>
        <end position="114"/>
    </location>
</feature>
<organism evidence="4 5">
    <name type="scientific">Aphanomyces stellatus</name>
    <dbReference type="NCBI Taxonomy" id="120398"/>
    <lineage>
        <taxon>Eukaryota</taxon>
        <taxon>Sar</taxon>
        <taxon>Stramenopiles</taxon>
        <taxon>Oomycota</taxon>
        <taxon>Saprolegniomycetes</taxon>
        <taxon>Saprolegniales</taxon>
        <taxon>Verrucalvaceae</taxon>
        <taxon>Aphanomyces</taxon>
    </lineage>
</organism>
<dbReference type="EMBL" id="CAADRA010005321">
    <property type="protein sequence ID" value="VFT88564.1"/>
    <property type="molecule type" value="Genomic_DNA"/>
</dbReference>
<reference evidence="4 5" key="1">
    <citation type="submission" date="2019-03" db="EMBL/GenBank/DDBJ databases">
        <authorList>
            <person name="Gaulin E."/>
            <person name="Dumas B."/>
        </authorList>
    </citation>
    <scope>NUCLEOTIDE SEQUENCE [LARGE SCALE GENOMIC DNA]</scope>
    <source>
        <strain evidence="4">CBS 568.67</strain>
    </source>
</reference>
<proteinExistence type="predicted"/>
<feature type="compositionally biased region" description="Acidic residues" evidence="1">
    <location>
        <begin position="23"/>
        <end position="32"/>
    </location>
</feature>
<evidence type="ECO:0000313" key="4">
    <source>
        <dbReference type="EMBL" id="VFT88564.1"/>
    </source>
</evidence>
<name>A0A485KTP4_9STRA</name>
<accession>A0A485KTP4</accession>
<protein>
    <submittedName>
        <fullName evidence="4">Aste57867_11707 protein</fullName>
    </submittedName>
</protein>
<evidence type="ECO:0000256" key="1">
    <source>
        <dbReference type="SAM" id="MobiDB-lite"/>
    </source>
</evidence>
<dbReference type="Proteomes" id="UP000332933">
    <property type="component" value="Unassembled WGS sequence"/>
</dbReference>
<dbReference type="AlphaFoldDB" id="A0A485KTP4"/>
<dbReference type="OrthoDB" id="196040at2759"/>
<evidence type="ECO:0000313" key="3">
    <source>
        <dbReference type="EMBL" id="KAF0697617.1"/>
    </source>
</evidence>
<feature type="region of interest" description="Disordered" evidence="1">
    <location>
        <begin position="1"/>
        <end position="68"/>
    </location>
</feature>
<reference evidence="3" key="2">
    <citation type="submission" date="2019-06" db="EMBL/GenBank/DDBJ databases">
        <title>Genomics analysis of Aphanomyces spp. identifies a new class of oomycete effector associated with host adaptation.</title>
        <authorList>
            <person name="Gaulin E."/>
        </authorList>
    </citation>
    <scope>NUCLEOTIDE SEQUENCE</scope>
    <source>
        <strain evidence="3">CBS 578.67</strain>
    </source>
</reference>
<evidence type="ECO:0000313" key="5">
    <source>
        <dbReference type="Proteomes" id="UP000332933"/>
    </source>
</evidence>
<evidence type="ECO:0000256" key="2">
    <source>
        <dbReference type="SAM" id="Phobius"/>
    </source>
</evidence>